<evidence type="ECO:0000313" key="2">
    <source>
        <dbReference type="EMBL" id="CAG8844434.1"/>
    </source>
</evidence>
<feature type="region of interest" description="Disordered" evidence="1">
    <location>
        <begin position="254"/>
        <end position="274"/>
    </location>
</feature>
<dbReference type="EMBL" id="CAJVQB010075945">
    <property type="protein sequence ID" value="CAG8844434.1"/>
    <property type="molecule type" value="Genomic_DNA"/>
</dbReference>
<evidence type="ECO:0000256" key="1">
    <source>
        <dbReference type="SAM" id="MobiDB-lite"/>
    </source>
</evidence>
<feature type="region of interest" description="Disordered" evidence="1">
    <location>
        <begin position="1"/>
        <end position="40"/>
    </location>
</feature>
<comment type="caution">
    <text evidence="2">The sequence shown here is derived from an EMBL/GenBank/DDBJ whole genome shotgun (WGS) entry which is preliminary data.</text>
</comment>
<reference evidence="2 3" key="1">
    <citation type="submission" date="2021-06" db="EMBL/GenBank/DDBJ databases">
        <authorList>
            <person name="Kallberg Y."/>
            <person name="Tangrot J."/>
            <person name="Rosling A."/>
        </authorList>
    </citation>
    <scope>NUCLEOTIDE SEQUENCE [LARGE SCALE GENOMIC DNA]</scope>
    <source>
        <strain evidence="2 3">120-4 pot B 10/14</strain>
    </source>
</reference>
<evidence type="ECO:0000313" key="3">
    <source>
        <dbReference type="Proteomes" id="UP000789901"/>
    </source>
</evidence>
<feature type="compositionally biased region" description="Basic and acidic residues" evidence="1">
    <location>
        <begin position="25"/>
        <end position="40"/>
    </location>
</feature>
<organism evidence="2 3">
    <name type="scientific">Gigaspora margarita</name>
    <dbReference type="NCBI Taxonomy" id="4874"/>
    <lineage>
        <taxon>Eukaryota</taxon>
        <taxon>Fungi</taxon>
        <taxon>Fungi incertae sedis</taxon>
        <taxon>Mucoromycota</taxon>
        <taxon>Glomeromycotina</taxon>
        <taxon>Glomeromycetes</taxon>
        <taxon>Diversisporales</taxon>
        <taxon>Gigasporaceae</taxon>
        <taxon>Gigaspora</taxon>
    </lineage>
</organism>
<sequence>KLDHTRETDDAYNTDCYSNSRSRKIKEGKTRSSKMRKESYRKEINEDLYNREKGKEIEYEENDLAEFVQEVLSHCDAIFRKITKRREETPRTNSANYAICKTKNKVNVPKIYQKNEVISKGSFCGNSDGKVLIVNERFLDDNSSIAKKLCKNRRNMEEKARSDLKAQGDSNGVANFERIEKDKKGTCFDSLENDKFNNRKFWKFDQKKEEKVETIHLGPKEIMNSKVQRDNDRRMLIGDREGCIEEQCNSMDKRTGKRRNEKTYQDETYGKNIG</sequence>
<dbReference type="Proteomes" id="UP000789901">
    <property type="component" value="Unassembled WGS sequence"/>
</dbReference>
<feature type="compositionally biased region" description="Basic and acidic residues" evidence="1">
    <location>
        <begin position="261"/>
        <end position="274"/>
    </location>
</feature>
<keyword evidence="3" id="KW-1185">Reference proteome</keyword>
<feature type="non-terminal residue" evidence="2">
    <location>
        <position position="1"/>
    </location>
</feature>
<feature type="non-terminal residue" evidence="2">
    <location>
        <position position="274"/>
    </location>
</feature>
<accession>A0ABN7WZG2</accession>
<gene>
    <name evidence="2" type="ORF">GMARGA_LOCUS37105</name>
</gene>
<protein>
    <submittedName>
        <fullName evidence="2">17_t:CDS:1</fullName>
    </submittedName>
</protein>
<proteinExistence type="predicted"/>
<name>A0ABN7WZG2_GIGMA</name>